<dbReference type="Pfam" id="PF00240">
    <property type="entry name" value="ubiquitin"/>
    <property type="match status" value="1"/>
</dbReference>
<reference evidence="2 3" key="1">
    <citation type="submission" date="2011-02" db="EMBL/GenBank/DDBJ databases">
        <title>The Genome Sequence of Sphaeroforma arctica JP610.</title>
        <authorList>
            <consortium name="The Broad Institute Genome Sequencing Platform"/>
            <person name="Russ C."/>
            <person name="Cuomo C."/>
            <person name="Young S.K."/>
            <person name="Zeng Q."/>
            <person name="Gargeya S."/>
            <person name="Alvarado L."/>
            <person name="Berlin A."/>
            <person name="Chapman S.B."/>
            <person name="Chen Z."/>
            <person name="Freedman E."/>
            <person name="Gellesch M."/>
            <person name="Goldberg J."/>
            <person name="Griggs A."/>
            <person name="Gujja S."/>
            <person name="Heilman E."/>
            <person name="Heiman D."/>
            <person name="Howarth C."/>
            <person name="Mehta T."/>
            <person name="Neiman D."/>
            <person name="Pearson M."/>
            <person name="Roberts A."/>
            <person name="Saif S."/>
            <person name="Shea T."/>
            <person name="Shenoy N."/>
            <person name="Sisk P."/>
            <person name="Stolte C."/>
            <person name="Sykes S."/>
            <person name="White J."/>
            <person name="Yandava C."/>
            <person name="Burger G."/>
            <person name="Gray M.W."/>
            <person name="Holland P.W.H."/>
            <person name="King N."/>
            <person name="Lang F.B.F."/>
            <person name="Roger A.J."/>
            <person name="Ruiz-Trillo I."/>
            <person name="Haas B."/>
            <person name="Nusbaum C."/>
            <person name="Birren B."/>
        </authorList>
    </citation>
    <scope>NUCLEOTIDE SEQUENCE [LARGE SCALE GENOMIC DNA]</scope>
    <source>
        <strain evidence="2 3">JP610</strain>
    </source>
</reference>
<dbReference type="CDD" id="cd17039">
    <property type="entry name" value="Ubl_ubiquitin_like"/>
    <property type="match status" value="1"/>
</dbReference>
<dbReference type="Gene3D" id="4.10.1110.10">
    <property type="entry name" value="AN1-like Zinc finger"/>
    <property type="match status" value="1"/>
</dbReference>
<dbReference type="PROSITE" id="PS00299">
    <property type="entry name" value="UBIQUITIN_1"/>
    <property type="match status" value="1"/>
</dbReference>
<dbReference type="Gene3D" id="3.10.20.90">
    <property type="entry name" value="Phosphatidylinositol 3-kinase Catalytic Subunit, Chain A, domain 1"/>
    <property type="match status" value="1"/>
</dbReference>
<accession>A0A0L0G3G1</accession>
<dbReference type="EMBL" id="KQ241897">
    <property type="protein sequence ID" value="KNC82733.1"/>
    <property type="molecule type" value="Genomic_DNA"/>
</dbReference>
<dbReference type="InterPro" id="IPR000626">
    <property type="entry name" value="Ubiquitin-like_dom"/>
</dbReference>
<proteinExistence type="predicted"/>
<dbReference type="Proteomes" id="UP000054560">
    <property type="component" value="Unassembled WGS sequence"/>
</dbReference>
<dbReference type="InterPro" id="IPR035896">
    <property type="entry name" value="AN1-like_Znf"/>
</dbReference>
<dbReference type="InterPro" id="IPR019954">
    <property type="entry name" value="Ubiquitin_CS"/>
</dbReference>
<dbReference type="GO" id="GO:0005829">
    <property type="term" value="C:cytosol"/>
    <property type="evidence" value="ECO:0007669"/>
    <property type="project" value="TreeGrafter"/>
</dbReference>
<dbReference type="GO" id="GO:0006511">
    <property type="term" value="P:ubiquitin-dependent protein catabolic process"/>
    <property type="evidence" value="ECO:0007669"/>
    <property type="project" value="TreeGrafter"/>
</dbReference>
<gene>
    <name evidence="2" type="ORF">SARC_04975</name>
</gene>
<dbReference type="RefSeq" id="XP_014156635.1">
    <property type="nucleotide sequence ID" value="XM_014301160.1"/>
</dbReference>
<dbReference type="SUPFAM" id="SSF54236">
    <property type="entry name" value="Ubiquitin-like"/>
    <property type="match status" value="1"/>
</dbReference>
<dbReference type="InterPro" id="IPR029071">
    <property type="entry name" value="Ubiquitin-like_domsf"/>
</dbReference>
<name>A0A0L0G3G1_9EUKA</name>
<dbReference type="InterPro" id="IPR015496">
    <property type="entry name" value="Ubiquilin"/>
</dbReference>
<feature type="domain" description="Ubiquitin-like" evidence="1">
    <location>
        <begin position="26"/>
        <end position="102"/>
    </location>
</feature>
<dbReference type="PANTHER" id="PTHR10677:SF3">
    <property type="entry name" value="FI07626P-RELATED"/>
    <property type="match status" value="1"/>
</dbReference>
<keyword evidence="3" id="KW-1185">Reference proteome</keyword>
<evidence type="ECO:0000313" key="3">
    <source>
        <dbReference type="Proteomes" id="UP000054560"/>
    </source>
</evidence>
<organism evidence="2 3">
    <name type="scientific">Sphaeroforma arctica JP610</name>
    <dbReference type="NCBI Taxonomy" id="667725"/>
    <lineage>
        <taxon>Eukaryota</taxon>
        <taxon>Ichthyosporea</taxon>
        <taxon>Ichthyophonida</taxon>
        <taxon>Sphaeroforma</taxon>
    </lineage>
</organism>
<dbReference type="OrthoDB" id="419317at2759"/>
<dbReference type="PANTHER" id="PTHR10677">
    <property type="entry name" value="UBIQUILIN"/>
    <property type="match status" value="1"/>
</dbReference>
<evidence type="ECO:0000313" key="2">
    <source>
        <dbReference type="EMBL" id="KNC82733.1"/>
    </source>
</evidence>
<dbReference type="GeneID" id="25905479"/>
<protein>
    <recommendedName>
        <fullName evidence="1">Ubiquitin-like domain-containing protein</fullName>
    </recommendedName>
</protein>
<dbReference type="SMART" id="SM00213">
    <property type="entry name" value="UBQ"/>
    <property type="match status" value="1"/>
</dbReference>
<sequence length="431" mass="48501">MCNTIEMDKFPDESSLFLTKRRRKRRTIKINTVMGEAFDLKVRDSDSIYNVKERLASVIDIPAHLQSLVYNGKELKDDQVRVDTLGISDGSSLTLVQKIQTGLIDSISLDVPYRQSFKSEAQQMELHGKAILEKLSEVPELKHMLSDQATIFEVFPDENGFQVLVRTTEASTSGLSTAASSSEVENRTDLNLDLSEDSGPGDTIDSGEITEADAFKQELLRARKAAFSSRGNISSGTELLSDRLFNDPDIDLTVVRKAFMEDMDEIGKLKNKRKENEKDVAKSTEDTNTRDKMAELRKKMAQRKKRKDVESCSSDIETVKSNQNDKKVRYSSDLKALEKIRKLEAGCEALPVQDKETTIDAELPVADVRENITSEDDTSAKIQKSNNISNSSTNRCFRCATKLPLVRHACKCEMFFCSLHKQDHECSHSYT</sequence>
<dbReference type="PROSITE" id="PS50053">
    <property type="entry name" value="UBIQUITIN_2"/>
    <property type="match status" value="1"/>
</dbReference>
<dbReference type="AlphaFoldDB" id="A0A0L0G3G1"/>
<evidence type="ECO:0000259" key="1">
    <source>
        <dbReference type="PROSITE" id="PS50053"/>
    </source>
</evidence>
<dbReference type="GO" id="GO:0031593">
    <property type="term" value="F:polyubiquitin modification-dependent protein binding"/>
    <property type="evidence" value="ECO:0007669"/>
    <property type="project" value="TreeGrafter"/>
</dbReference>
<dbReference type="SUPFAM" id="SSF118310">
    <property type="entry name" value="AN1-like Zinc finger"/>
    <property type="match status" value="1"/>
</dbReference>